<keyword evidence="1" id="KW-0812">Transmembrane</keyword>
<accession>A0A8S5MQ69</accession>
<organism evidence="2">
    <name type="scientific">Podoviridae sp. ctiHu16</name>
    <dbReference type="NCBI Taxonomy" id="2826571"/>
    <lineage>
        <taxon>Viruses</taxon>
        <taxon>Duplodnaviria</taxon>
        <taxon>Heunggongvirae</taxon>
        <taxon>Uroviricota</taxon>
        <taxon>Caudoviricetes</taxon>
    </lineage>
</organism>
<sequence>MKVYKETLKACIMMLILCGVGVVINLVTRWWY</sequence>
<name>A0A8S5MQ69_9CAUD</name>
<evidence type="ECO:0000313" key="2">
    <source>
        <dbReference type="EMBL" id="DAD84223.1"/>
    </source>
</evidence>
<keyword evidence="1" id="KW-0472">Membrane</keyword>
<keyword evidence="1" id="KW-1133">Transmembrane helix</keyword>
<reference evidence="2" key="1">
    <citation type="journal article" date="2021" name="Proc. Natl. Acad. Sci. U.S.A.">
        <title>A Catalog of Tens of Thousands of Viruses from Human Metagenomes Reveals Hidden Associations with Chronic Diseases.</title>
        <authorList>
            <person name="Tisza M.J."/>
            <person name="Buck C.B."/>
        </authorList>
    </citation>
    <scope>NUCLEOTIDE SEQUENCE</scope>
    <source>
        <strain evidence="2">CtiHu16</strain>
    </source>
</reference>
<dbReference type="EMBL" id="BK014955">
    <property type="protein sequence ID" value="DAD84223.1"/>
    <property type="molecule type" value="Genomic_DNA"/>
</dbReference>
<feature type="transmembrane region" description="Helical" evidence="1">
    <location>
        <begin position="12"/>
        <end position="31"/>
    </location>
</feature>
<evidence type="ECO:0000256" key="1">
    <source>
        <dbReference type="SAM" id="Phobius"/>
    </source>
</evidence>
<proteinExistence type="predicted"/>
<protein>
    <submittedName>
        <fullName evidence="2">Uncharacterized protein</fullName>
    </submittedName>
</protein>